<protein>
    <recommendedName>
        <fullName evidence="2">Reverse transcriptase domain-containing protein</fullName>
    </recommendedName>
</protein>
<dbReference type="PANTHER" id="PTHR33067:SF9">
    <property type="entry name" value="RNA-DIRECTED DNA POLYMERASE"/>
    <property type="match status" value="1"/>
</dbReference>
<organism evidence="1">
    <name type="scientific">Tanacetum cinerariifolium</name>
    <name type="common">Dalmatian daisy</name>
    <name type="synonym">Chrysanthemum cinerariifolium</name>
    <dbReference type="NCBI Taxonomy" id="118510"/>
    <lineage>
        <taxon>Eukaryota</taxon>
        <taxon>Viridiplantae</taxon>
        <taxon>Streptophyta</taxon>
        <taxon>Embryophyta</taxon>
        <taxon>Tracheophyta</taxon>
        <taxon>Spermatophyta</taxon>
        <taxon>Magnoliopsida</taxon>
        <taxon>eudicotyledons</taxon>
        <taxon>Gunneridae</taxon>
        <taxon>Pentapetalae</taxon>
        <taxon>asterids</taxon>
        <taxon>campanulids</taxon>
        <taxon>Asterales</taxon>
        <taxon>Asteraceae</taxon>
        <taxon>Asteroideae</taxon>
        <taxon>Anthemideae</taxon>
        <taxon>Anthemidinae</taxon>
        <taxon>Tanacetum</taxon>
    </lineage>
</organism>
<evidence type="ECO:0008006" key="2">
    <source>
        <dbReference type="Google" id="ProtNLM"/>
    </source>
</evidence>
<name>A0A699I7Z3_TANCI</name>
<dbReference type="PANTHER" id="PTHR33067">
    <property type="entry name" value="RNA-DIRECTED DNA POLYMERASE-RELATED"/>
    <property type="match status" value="1"/>
</dbReference>
<gene>
    <name evidence="1" type="ORF">Tci_497643</name>
</gene>
<evidence type="ECO:0000313" key="1">
    <source>
        <dbReference type="EMBL" id="GEZ25670.1"/>
    </source>
</evidence>
<proteinExistence type="predicted"/>
<dbReference type="AlphaFoldDB" id="A0A699I7Z3"/>
<feature type="non-terminal residue" evidence="1">
    <location>
        <position position="1"/>
    </location>
</feature>
<accession>A0A699I7Z3</accession>
<reference evidence="1" key="1">
    <citation type="journal article" date="2019" name="Sci. Rep.">
        <title>Draft genome of Tanacetum cinerariifolium, the natural source of mosquito coil.</title>
        <authorList>
            <person name="Yamashiro T."/>
            <person name="Shiraishi A."/>
            <person name="Satake H."/>
            <person name="Nakayama K."/>
        </authorList>
    </citation>
    <scope>NUCLEOTIDE SEQUENCE</scope>
</reference>
<comment type="caution">
    <text evidence="1">The sequence shown here is derived from an EMBL/GenBank/DDBJ whole genome shotgun (WGS) entry which is preliminary data.</text>
</comment>
<dbReference type="EMBL" id="BKCJ010257824">
    <property type="protein sequence ID" value="GEZ25670.1"/>
    <property type="molecule type" value="Genomic_DNA"/>
</dbReference>
<sequence length="400" mass="46032">VNDPKTRGVIPFEEPKRVIHSTRKLSKTTSLDYFSSPEFDLFSDPDNRSEEEFAERMGEPTMEEYMMKTQEDYGSGIARLKINDKAHFQLKGQFLKELPDAAIRNQGASIKALEIQIGQMSKEALERSLMEKPRMGYQIKALINVHDSAILEDSLPLKEKDPMSFTIPCFINPFCFEKALADLRASVSVMPYSTFTNLGPGELTPSKLIIELADRIIKDPKGLREQKELDLKARLIGEALILNRSLDHIYGDYIKLNDLNKPLELRRNQVENLGPTIKDGEVINEPMEDIVEIRNDDEKVDRINEYLSFHDFYRKIHINYIYNLQFSCTIDKVDDKRKDIVGAFINVPIFVGIFYVVTDFAVVENMDAYQDQDMGKVIDGKQFCKAFCVEARRFDRMITI</sequence>